<keyword evidence="1" id="KW-0805">Transcription regulation</keyword>
<feature type="compositionally biased region" description="Low complexity" evidence="3">
    <location>
        <begin position="77"/>
        <end position="87"/>
    </location>
</feature>
<dbReference type="Gene3D" id="1.10.10.1320">
    <property type="entry name" value="Anti-sigma factor, zinc-finger domain"/>
    <property type="match status" value="1"/>
</dbReference>
<comment type="caution">
    <text evidence="5">The sequence shown here is derived from an EMBL/GenBank/DDBJ whole genome shotgun (WGS) entry which is preliminary data.</text>
</comment>
<evidence type="ECO:0000256" key="1">
    <source>
        <dbReference type="ARBA" id="ARBA00023015"/>
    </source>
</evidence>
<evidence type="ECO:0000259" key="4">
    <source>
        <dbReference type="Pfam" id="PF13490"/>
    </source>
</evidence>
<keyword evidence="6" id="KW-1185">Reference proteome</keyword>
<dbReference type="RefSeq" id="WP_331272760.1">
    <property type="nucleotide sequence ID" value="NZ_JAANNP010000002.1"/>
</dbReference>
<feature type="domain" description="Putative zinc-finger" evidence="4">
    <location>
        <begin position="12"/>
        <end position="41"/>
    </location>
</feature>
<organism evidence="5 6">
    <name type="scientific">Motilibacter deserti</name>
    <dbReference type="NCBI Taxonomy" id="2714956"/>
    <lineage>
        <taxon>Bacteria</taxon>
        <taxon>Bacillati</taxon>
        <taxon>Actinomycetota</taxon>
        <taxon>Actinomycetes</taxon>
        <taxon>Motilibacterales</taxon>
        <taxon>Motilibacteraceae</taxon>
        <taxon>Motilibacter</taxon>
    </lineage>
</organism>
<feature type="region of interest" description="Disordered" evidence="3">
    <location>
        <begin position="77"/>
        <end position="125"/>
    </location>
</feature>
<evidence type="ECO:0000256" key="2">
    <source>
        <dbReference type="ARBA" id="ARBA00023163"/>
    </source>
</evidence>
<name>A0ABX0GTP2_9ACTN</name>
<accession>A0ABX0GTP2</accession>
<gene>
    <name evidence="5" type="ORF">G9H71_05290</name>
</gene>
<dbReference type="EMBL" id="JAANNP010000002">
    <property type="protein sequence ID" value="NHC13194.1"/>
    <property type="molecule type" value="Genomic_DNA"/>
</dbReference>
<evidence type="ECO:0000313" key="5">
    <source>
        <dbReference type="EMBL" id="NHC13194.1"/>
    </source>
</evidence>
<sequence length="229" mass="23666">MTPLGARSHLGQRLDALVDGELGHDERDRALAHVSHCPQCRAELHAARQVKARLTALSAPSVPDSLTSRLLALAASADAGPGSPTGSVPATPVRRSSLPLARPLPHPDDPSFSPLSPRPLPTARLGAPSRRIVGVARGLRPVSASAMGLALGAVVLVVAPVPPHTSSAAAHQRPSSVAVPRSSGLPPVRALRVPVVNGLRSAALPGRTWTTPARSRSIAVLRATGRWGR</sequence>
<dbReference type="InterPro" id="IPR041916">
    <property type="entry name" value="Anti_sigma_zinc_sf"/>
</dbReference>
<dbReference type="Pfam" id="PF13490">
    <property type="entry name" value="zf-HC2"/>
    <property type="match status" value="1"/>
</dbReference>
<proteinExistence type="predicted"/>
<protein>
    <recommendedName>
        <fullName evidence="4">Putative zinc-finger domain-containing protein</fullName>
    </recommendedName>
</protein>
<keyword evidence="2" id="KW-0804">Transcription</keyword>
<dbReference type="InterPro" id="IPR027383">
    <property type="entry name" value="Znf_put"/>
</dbReference>
<evidence type="ECO:0000313" key="6">
    <source>
        <dbReference type="Proteomes" id="UP000800981"/>
    </source>
</evidence>
<reference evidence="5 6" key="1">
    <citation type="submission" date="2020-03" db="EMBL/GenBank/DDBJ databases">
        <title>Two novel Motilibacter sp.</title>
        <authorList>
            <person name="Liu S."/>
        </authorList>
    </citation>
    <scope>NUCLEOTIDE SEQUENCE [LARGE SCALE GENOMIC DNA]</scope>
    <source>
        <strain evidence="5 6">E257</strain>
    </source>
</reference>
<evidence type="ECO:0000256" key="3">
    <source>
        <dbReference type="SAM" id="MobiDB-lite"/>
    </source>
</evidence>
<dbReference type="Proteomes" id="UP000800981">
    <property type="component" value="Unassembled WGS sequence"/>
</dbReference>